<evidence type="ECO:0000313" key="2">
    <source>
        <dbReference type="Proteomes" id="UP000225077"/>
    </source>
</evidence>
<name>A0A1J0MEQ0_9CAUD</name>
<protein>
    <submittedName>
        <fullName evidence="1">Putative capsid assembly protein</fullName>
    </submittedName>
</protein>
<organism evidence="1 2">
    <name type="scientific">Pectobacterium phage PP74</name>
    <dbReference type="NCBI Taxonomy" id="1916101"/>
    <lineage>
        <taxon>Viruses</taxon>
        <taxon>Duplodnaviria</taxon>
        <taxon>Heunggongvirae</taxon>
        <taxon>Uroviricota</taxon>
        <taxon>Caudoviricetes</taxon>
        <taxon>Autographivirales</taxon>
        <taxon>Autotranscriptaviridae</taxon>
        <taxon>Studiervirinae</taxon>
        <taxon>Berlinvirus</taxon>
        <taxon>Berlinvirus PP74</taxon>
    </lineage>
</organism>
<proteinExistence type="predicted"/>
<accession>A0A1J0MEQ0</accession>
<dbReference type="Proteomes" id="UP000225077">
    <property type="component" value="Segment"/>
</dbReference>
<gene>
    <name evidence="1" type="ORF">PP74_35</name>
</gene>
<reference evidence="1 2" key="1">
    <citation type="submission" date="2016-11" db="EMBL/GenBank/DDBJ databases">
        <authorList>
            <person name="Jaros S."/>
            <person name="Januszkiewicz K."/>
            <person name="Wedrychowicz H."/>
        </authorList>
    </citation>
    <scope>NUCLEOTIDE SEQUENCE [LARGE SCALE GENOMIC DNA]</scope>
</reference>
<keyword evidence="2" id="KW-1185">Reference proteome</keyword>
<dbReference type="EMBL" id="KY084243">
    <property type="protein sequence ID" value="APD19647.1"/>
    <property type="molecule type" value="Genomic_DNA"/>
</dbReference>
<sequence length="84" mass="9071">MVTPPEYEVHTVAIGGDSLKVTLVGLADVTDWSTLEVSYGTSGIANQTRRTNTLYFKGIAVGETLVTVSFEGSERMTFKLVVTN</sequence>
<evidence type="ECO:0000313" key="1">
    <source>
        <dbReference type="EMBL" id="APD19647.1"/>
    </source>
</evidence>